<feature type="region of interest" description="Disordered" evidence="1">
    <location>
        <begin position="161"/>
        <end position="231"/>
    </location>
</feature>
<reference evidence="3" key="1">
    <citation type="submission" date="2021-03" db="EMBL/GenBank/DDBJ databases">
        <title>Whole genome sequence of Jiella sp. CQZ9-1.</title>
        <authorList>
            <person name="Tuo L."/>
        </authorList>
    </citation>
    <scope>NUCLEOTIDE SEQUENCE</scope>
    <source>
        <strain evidence="3">CQZ9-1</strain>
    </source>
</reference>
<dbReference type="AlphaFoldDB" id="A0A939FWM6"/>
<dbReference type="InterPro" id="IPR009045">
    <property type="entry name" value="Zn_M74/Hedgehog-like"/>
</dbReference>
<proteinExistence type="predicted"/>
<feature type="region of interest" description="Disordered" evidence="1">
    <location>
        <begin position="40"/>
        <end position="140"/>
    </location>
</feature>
<protein>
    <submittedName>
        <fullName evidence="3">Extensin family protein</fullName>
    </submittedName>
</protein>
<evidence type="ECO:0000256" key="1">
    <source>
        <dbReference type="SAM" id="MobiDB-lite"/>
    </source>
</evidence>
<evidence type="ECO:0000259" key="2">
    <source>
        <dbReference type="Pfam" id="PF06904"/>
    </source>
</evidence>
<name>A0A939FWM6_9HYPH</name>
<feature type="compositionally biased region" description="Basic and acidic residues" evidence="1">
    <location>
        <begin position="180"/>
        <end position="197"/>
    </location>
</feature>
<feature type="compositionally biased region" description="Basic and acidic residues" evidence="1">
    <location>
        <begin position="107"/>
        <end position="116"/>
    </location>
</feature>
<dbReference type="EMBL" id="JAFMPP010000010">
    <property type="protein sequence ID" value="MBO0663338.1"/>
    <property type="molecule type" value="Genomic_DNA"/>
</dbReference>
<feature type="compositionally biased region" description="Polar residues" evidence="1">
    <location>
        <begin position="76"/>
        <end position="85"/>
    </location>
</feature>
<organism evidence="3 4">
    <name type="scientific">Jiella flava</name>
    <dbReference type="NCBI Taxonomy" id="2816857"/>
    <lineage>
        <taxon>Bacteria</taxon>
        <taxon>Pseudomonadati</taxon>
        <taxon>Pseudomonadota</taxon>
        <taxon>Alphaproteobacteria</taxon>
        <taxon>Hyphomicrobiales</taxon>
        <taxon>Aurantimonadaceae</taxon>
        <taxon>Jiella</taxon>
    </lineage>
</organism>
<feature type="compositionally biased region" description="Low complexity" evidence="1">
    <location>
        <begin position="198"/>
        <end position="218"/>
    </location>
</feature>
<evidence type="ECO:0000313" key="3">
    <source>
        <dbReference type="EMBL" id="MBO0663338.1"/>
    </source>
</evidence>
<dbReference type="InterPro" id="IPR009683">
    <property type="entry name" value="Extensin-like_C"/>
</dbReference>
<evidence type="ECO:0000313" key="4">
    <source>
        <dbReference type="Proteomes" id="UP000664122"/>
    </source>
</evidence>
<comment type="caution">
    <text evidence="3">The sequence shown here is derived from an EMBL/GenBank/DDBJ whole genome shotgun (WGS) entry which is preliminary data.</text>
</comment>
<sequence>MRSAAVVALAGLLMVAIPKGFGTTGKAHAESLLERIFPGLRPHHRPIRHRTTRHTSRAKTAAAPANPPVPTPRATVMTQPPQTEQKPAAADQSAKLPDGGETAKPQADVKTDRDLDAAQPAPAIIAPPPKPDAETSKPEKLALDRKADPVAGLDEPVAPVSGARVEAGGPPAQGPLPQPRPDHRNSDRQATLEEKAGEGPSSNAGGGSATSAAPSTLGSRHRQLKHSPSALRSDVAAITPAITVEAAAALADAKACEAELSQRGVKFTVEPSISEGACGVLRPVAVDKLSSGIAVVPPTKVLCRTALALDQWASDVIVPAAKANFPKAHIDTIRQEGTYVCRPRSSEDRISEHARGSAIDIAGVHLSDGREIDVKARSDDTPEGRFQHGIRAGACGPFKTVLGPGTDADHATHFHLDMAARRNAATYCR</sequence>
<gene>
    <name evidence="3" type="ORF">J1C48_12175</name>
</gene>
<feature type="compositionally biased region" description="Basic and acidic residues" evidence="1">
    <location>
        <begin position="131"/>
        <end position="140"/>
    </location>
</feature>
<feature type="domain" description="Extensin-like C-terminal" evidence="2">
    <location>
        <begin position="255"/>
        <end position="429"/>
    </location>
</feature>
<dbReference type="RefSeq" id="WP_207258132.1">
    <property type="nucleotide sequence ID" value="NZ_JAFMPP010000010.1"/>
</dbReference>
<accession>A0A939FWM6</accession>
<dbReference type="SUPFAM" id="SSF55166">
    <property type="entry name" value="Hedgehog/DD-peptidase"/>
    <property type="match status" value="1"/>
</dbReference>
<feature type="compositionally biased region" description="Basic residues" evidence="1">
    <location>
        <begin position="41"/>
        <end position="57"/>
    </location>
</feature>
<dbReference type="Pfam" id="PF06904">
    <property type="entry name" value="Extensin-like_C"/>
    <property type="match status" value="1"/>
</dbReference>
<keyword evidence="4" id="KW-1185">Reference proteome</keyword>
<dbReference type="Proteomes" id="UP000664122">
    <property type="component" value="Unassembled WGS sequence"/>
</dbReference>